<feature type="transmembrane region" description="Helical" evidence="1">
    <location>
        <begin position="21"/>
        <end position="39"/>
    </location>
</feature>
<organism evidence="2 3">
    <name type="scientific">Adhaeribacter arboris</name>
    <dbReference type="NCBI Taxonomy" id="2072846"/>
    <lineage>
        <taxon>Bacteria</taxon>
        <taxon>Pseudomonadati</taxon>
        <taxon>Bacteroidota</taxon>
        <taxon>Cytophagia</taxon>
        <taxon>Cytophagales</taxon>
        <taxon>Hymenobacteraceae</taxon>
        <taxon>Adhaeribacter</taxon>
    </lineage>
</organism>
<dbReference type="RefSeq" id="WP_106931713.1">
    <property type="nucleotide sequence ID" value="NZ_PYFT01000001.1"/>
</dbReference>
<dbReference type="AlphaFoldDB" id="A0A2T2YJ44"/>
<dbReference type="Proteomes" id="UP000240357">
    <property type="component" value="Unassembled WGS sequence"/>
</dbReference>
<feature type="transmembrane region" description="Helical" evidence="1">
    <location>
        <begin position="51"/>
        <end position="72"/>
    </location>
</feature>
<feature type="transmembrane region" description="Helical" evidence="1">
    <location>
        <begin position="84"/>
        <end position="105"/>
    </location>
</feature>
<dbReference type="EMBL" id="PYFT01000001">
    <property type="protein sequence ID" value="PSR55533.1"/>
    <property type="molecule type" value="Genomic_DNA"/>
</dbReference>
<accession>A0A2T2YJ44</accession>
<keyword evidence="3" id="KW-1185">Reference proteome</keyword>
<evidence type="ECO:0000313" key="3">
    <source>
        <dbReference type="Proteomes" id="UP000240357"/>
    </source>
</evidence>
<keyword evidence="1" id="KW-0812">Transmembrane</keyword>
<evidence type="ECO:0000313" key="2">
    <source>
        <dbReference type="EMBL" id="PSR55533.1"/>
    </source>
</evidence>
<keyword evidence="1" id="KW-1133">Transmembrane helix</keyword>
<protein>
    <submittedName>
        <fullName evidence="2">Potassium transporter KefB</fullName>
    </submittedName>
</protein>
<gene>
    <name evidence="2" type="ORF">AHMF7605_19485</name>
</gene>
<evidence type="ECO:0000256" key="1">
    <source>
        <dbReference type="SAM" id="Phobius"/>
    </source>
</evidence>
<dbReference type="OrthoDB" id="770034at2"/>
<proteinExistence type="predicted"/>
<reference evidence="2 3" key="1">
    <citation type="submission" date="2018-03" db="EMBL/GenBank/DDBJ databases">
        <title>Adhaeribacter sp. HMF7605 Genome sequencing and assembly.</title>
        <authorList>
            <person name="Kang H."/>
            <person name="Kang J."/>
            <person name="Cha I."/>
            <person name="Kim H."/>
            <person name="Joh K."/>
        </authorList>
    </citation>
    <scope>NUCLEOTIDE SEQUENCE [LARGE SCALE GENOMIC DNA]</scope>
    <source>
        <strain evidence="2 3">HMF7605</strain>
    </source>
</reference>
<sequence length="111" mass="12148">MTQQPKSQNQPLHSASFVKPIIVGAGIALLVISFFVFGVDEPHPEWGKFWIVRPLLITPLAGAIGGAFYAFLNYQSSRGFNKIGAILLSLVVYFIGLWLGIVLGLDGTMWN</sequence>
<comment type="caution">
    <text evidence="2">The sequence shown here is derived from an EMBL/GenBank/DDBJ whole genome shotgun (WGS) entry which is preliminary data.</text>
</comment>
<keyword evidence="1" id="KW-0472">Membrane</keyword>
<name>A0A2T2YJ44_9BACT</name>